<gene>
    <name evidence="4" type="ORF">DESPIG_02064</name>
</gene>
<dbReference type="SUPFAM" id="SSF55469">
    <property type="entry name" value="FMN-dependent nitroreductase-like"/>
    <property type="match status" value="1"/>
</dbReference>
<comment type="similarity">
    <text evidence="1">Belongs to the nitroreductase family.</text>
</comment>
<dbReference type="OrthoDB" id="9804207at2"/>
<dbReference type="PANTHER" id="PTHR43673:SF10">
    <property type="entry name" value="NADH DEHYDROGENASE_NAD(P)H NITROREDUCTASE XCC3605-RELATED"/>
    <property type="match status" value="1"/>
</dbReference>
<dbReference type="STRING" id="901.DESPIGER_2042"/>
<comment type="caution">
    <text evidence="4">The sequence shown here is derived from an EMBL/GenBank/DDBJ whole genome shotgun (WGS) entry which is preliminary data.</text>
</comment>
<name>B6WVE8_9BACT</name>
<dbReference type="InterPro" id="IPR029479">
    <property type="entry name" value="Nitroreductase"/>
</dbReference>
<reference evidence="4 5" key="2">
    <citation type="submission" date="2008-10" db="EMBL/GenBank/DDBJ databases">
        <authorList>
            <person name="Fulton L."/>
            <person name="Clifton S."/>
            <person name="Fulton B."/>
            <person name="Xu J."/>
            <person name="Minx P."/>
            <person name="Pepin K.H."/>
            <person name="Johnson M."/>
            <person name="Bhonagiri V."/>
            <person name="Nash W.E."/>
            <person name="Mardis E.R."/>
            <person name="Wilson R.K."/>
        </authorList>
    </citation>
    <scope>NUCLEOTIDE SEQUENCE [LARGE SCALE GENOMIC DNA]</scope>
    <source>
        <strain evidence="4 5">ATCC 29098</strain>
    </source>
</reference>
<feature type="domain" description="Nitroreductase" evidence="3">
    <location>
        <begin position="11"/>
        <end position="150"/>
    </location>
</feature>
<evidence type="ECO:0000256" key="1">
    <source>
        <dbReference type="ARBA" id="ARBA00007118"/>
    </source>
</evidence>
<dbReference type="Proteomes" id="UP000003676">
    <property type="component" value="Unassembled WGS sequence"/>
</dbReference>
<dbReference type="GO" id="GO:0016491">
    <property type="term" value="F:oxidoreductase activity"/>
    <property type="evidence" value="ECO:0007669"/>
    <property type="project" value="UniProtKB-KW"/>
</dbReference>
<dbReference type="GeneID" id="83732338"/>
<evidence type="ECO:0000313" key="5">
    <source>
        <dbReference type="Proteomes" id="UP000003676"/>
    </source>
</evidence>
<proteinExistence type="inferred from homology"/>
<dbReference type="HOGENOM" id="CLU_070764_8_0_7"/>
<accession>B6WVE8</accession>
<sequence>MDFKQLALAARTCRRFEEERPLQMADLEWLVDCARLTPCARNAQQLRYSLVGPGETCQRLFGMTKWAAALKDWGGPFPGERPTGFIVMSMPKNAGDLVWLDTGIAAQTINLAASSRDWGCCMIASFDHAGVSELVRLPEELRPTLVLGLGVAKEVRRVADVPESGALGYWRDADQVHYVPKLALDKLVLNRF</sequence>
<dbReference type="Gene3D" id="2.20.180.10">
    <property type="entry name" value="putative fmn-dependent nitroreductase like domains"/>
    <property type="match status" value="1"/>
</dbReference>
<dbReference type="Pfam" id="PF00881">
    <property type="entry name" value="Nitroreductase"/>
    <property type="match status" value="1"/>
</dbReference>
<organism evidence="4 5">
    <name type="scientific">Desulfovibrio piger ATCC 29098</name>
    <dbReference type="NCBI Taxonomy" id="411464"/>
    <lineage>
        <taxon>Bacteria</taxon>
        <taxon>Pseudomonadati</taxon>
        <taxon>Thermodesulfobacteriota</taxon>
        <taxon>Desulfovibrionia</taxon>
        <taxon>Desulfovibrionales</taxon>
        <taxon>Desulfovibrionaceae</taxon>
        <taxon>Desulfovibrio</taxon>
    </lineage>
</organism>
<dbReference type="EMBL" id="ABXU01000064">
    <property type="protein sequence ID" value="EEB32999.1"/>
    <property type="molecule type" value="Genomic_DNA"/>
</dbReference>
<protein>
    <submittedName>
        <fullName evidence="4">Nitroreductase family protein</fullName>
    </submittedName>
</protein>
<dbReference type="eggNOG" id="COG0778">
    <property type="taxonomic scope" value="Bacteria"/>
</dbReference>
<evidence type="ECO:0000256" key="2">
    <source>
        <dbReference type="ARBA" id="ARBA00023002"/>
    </source>
</evidence>
<dbReference type="RefSeq" id="WP_006007363.1">
    <property type="nucleotide sequence ID" value="NZ_DS996359.1"/>
</dbReference>
<dbReference type="Gene3D" id="3.40.109.10">
    <property type="entry name" value="NADH Oxidase"/>
    <property type="match status" value="1"/>
</dbReference>
<evidence type="ECO:0000259" key="3">
    <source>
        <dbReference type="Pfam" id="PF00881"/>
    </source>
</evidence>
<dbReference type="PANTHER" id="PTHR43673">
    <property type="entry name" value="NAD(P)H NITROREDUCTASE YDGI-RELATED"/>
    <property type="match status" value="1"/>
</dbReference>
<reference evidence="4 5" key="1">
    <citation type="submission" date="2008-10" db="EMBL/GenBank/DDBJ databases">
        <title>Draft genome sequence of Desulvovibrio piger (ATCC 29098).</title>
        <authorList>
            <person name="Sudarsanam P."/>
            <person name="Ley R."/>
            <person name="Guruge J."/>
            <person name="Turnbaugh P.J."/>
            <person name="Mahowald M."/>
            <person name="Liep D."/>
            <person name="Gordon J."/>
        </authorList>
    </citation>
    <scope>NUCLEOTIDE SEQUENCE [LARGE SCALE GENOMIC DNA]</scope>
    <source>
        <strain evidence="4 5">ATCC 29098</strain>
    </source>
</reference>
<evidence type="ECO:0000313" key="4">
    <source>
        <dbReference type="EMBL" id="EEB32999.1"/>
    </source>
</evidence>
<dbReference type="InterPro" id="IPR000415">
    <property type="entry name" value="Nitroreductase-like"/>
</dbReference>
<keyword evidence="2" id="KW-0560">Oxidoreductase</keyword>
<dbReference type="CDD" id="cd02062">
    <property type="entry name" value="Nitro_FMN_reductase"/>
    <property type="match status" value="1"/>
</dbReference>
<dbReference type="AlphaFoldDB" id="B6WVE8"/>
<dbReference type="InterPro" id="IPR023312">
    <property type="entry name" value="Put_nitroreductase_C_bac"/>
</dbReference>